<evidence type="ECO:0000313" key="9">
    <source>
        <dbReference type="Proteomes" id="UP001161438"/>
    </source>
</evidence>
<dbReference type="GO" id="GO:0046872">
    <property type="term" value="F:metal ion binding"/>
    <property type="evidence" value="ECO:0007669"/>
    <property type="project" value="UniProtKB-KW"/>
</dbReference>
<dbReference type="Proteomes" id="UP001161438">
    <property type="component" value="Chromosome 2"/>
</dbReference>
<dbReference type="RefSeq" id="XP_056080642.1">
    <property type="nucleotide sequence ID" value="XM_056225574.1"/>
</dbReference>
<keyword evidence="4" id="KW-0805">Transcription regulation</keyword>
<gene>
    <name evidence="8" type="primary">SMKI02G4020</name>
    <name evidence="8" type="ORF">SMKI_02G4020</name>
</gene>
<dbReference type="CDD" id="cd12148">
    <property type="entry name" value="fungal_TF_MHR"/>
    <property type="match status" value="1"/>
</dbReference>
<keyword evidence="6" id="KW-0804">Transcription</keyword>
<evidence type="ECO:0000256" key="2">
    <source>
        <dbReference type="ARBA" id="ARBA00022723"/>
    </source>
</evidence>
<evidence type="ECO:0000256" key="6">
    <source>
        <dbReference type="ARBA" id="ARBA00023163"/>
    </source>
</evidence>
<evidence type="ECO:0000256" key="4">
    <source>
        <dbReference type="ARBA" id="ARBA00023015"/>
    </source>
</evidence>
<dbReference type="GeneID" id="80916738"/>
<dbReference type="GO" id="GO:0003677">
    <property type="term" value="F:DNA binding"/>
    <property type="evidence" value="ECO:0007669"/>
    <property type="project" value="UniProtKB-KW"/>
</dbReference>
<accession>A0AA35IV58</accession>
<sequence length="393" mass="45559">MKVPKKLIDRCLRLYHDNLYVIWPLLSYDELHKLLNEKYDDRYVYWFLVALSAATLSDLQTELESENGFSFTGKKLSILCISSRQQFDDLSGRDIFRIMTYYCLVRCFSQYSDIRNSYRLCCEAVGLITISGLHREKSYESFSFCEQQLLRKVYYLLLLTERYYSVYVHRVTSLDDTVSLPQSEFVTDPRLSLDSFFEMIRVFTVPGKCFFDALATEASNTSCTEDSLKKIWKELHTASLEIEPWSYGYVDISFSRHWIRTLAWKLVFQMNGTKFFSNANNAHILVDIARDMIDDIFLTPKNLYVVHGPTIPMKALEIANALVDVINQHDKNTESEAWNVLCEVSNFVCSLKHYDGSLIESFVAKCQNSLISLPLFEFQGSSDNLKDDLDVVS</sequence>
<dbReference type="InterPro" id="IPR050797">
    <property type="entry name" value="Carb_Metab_Trans_Reg"/>
</dbReference>
<evidence type="ECO:0000256" key="7">
    <source>
        <dbReference type="ARBA" id="ARBA00023242"/>
    </source>
</evidence>
<dbReference type="PANTHER" id="PTHR31668">
    <property type="entry name" value="GLUCOSE TRANSPORT TRANSCRIPTION REGULATOR RGT1-RELATED-RELATED"/>
    <property type="match status" value="1"/>
</dbReference>
<keyword evidence="7" id="KW-0539">Nucleus</keyword>
<proteinExistence type="predicted"/>
<dbReference type="GO" id="GO:0005634">
    <property type="term" value="C:nucleus"/>
    <property type="evidence" value="ECO:0007669"/>
    <property type="project" value="UniProtKB-SubCell"/>
</dbReference>
<keyword evidence="9" id="KW-1185">Reference proteome</keyword>
<evidence type="ECO:0000313" key="8">
    <source>
        <dbReference type="EMBL" id="CAI4037525.1"/>
    </source>
</evidence>
<keyword evidence="5" id="KW-0238">DNA-binding</keyword>
<dbReference type="PANTHER" id="PTHR31668:SF18">
    <property type="entry name" value="MALTOSE FERMENTATION REGULATORY PROTEIN MAL13-RELATED"/>
    <property type="match status" value="1"/>
</dbReference>
<dbReference type="EMBL" id="OX365758">
    <property type="protein sequence ID" value="CAI4037525.1"/>
    <property type="molecule type" value="Genomic_DNA"/>
</dbReference>
<evidence type="ECO:0000256" key="5">
    <source>
        <dbReference type="ARBA" id="ARBA00023125"/>
    </source>
</evidence>
<reference evidence="8" key="1">
    <citation type="submission" date="2022-10" db="EMBL/GenBank/DDBJ databases">
        <authorList>
            <person name="Byrne P K."/>
        </authorList>
    </citation>
    <scope>NUCLEOTIDE SEQUENCE</scope>
    <source>
        <strain evidence="8">IFO1815</strain>
    </source>
</reference>
<keyword evidence="3" id="KW-0862">Zinc</keyword>
<evidence type="ECO:0000256" key="1">
    <source>
        <dbReference type="ARBA" id="ARBA00004123"/>
    </source>
</evidence>
<organism evidence="8 9">
    <name type="scientific">Saccharomyces mikatae IFO 1815</name>
    <dbReference type="NCBI Taxonomy" id="226126"/>
    <lineage>
        <taxon>Eukaryota</taxon>
        <taxon>Fungi</taxon>
        <taxon>Dikarya</taxon>
        <taxon>Ascomycota</taxon>
        <taxon>Saccharomycotina</taxon>
        <taxon>Saccharomycetes</taxon>
        <taxon>Saccharomycetales</taxon>
        <taxon>Saccharomycetaceae</taxon>
        <taxon>Saccharomyces</taxon>
    </lineage>
</organism>
<name>A0AA35IV58_SACMI</name>
<protein>
    <submittedName>
        <fullName evidence="8">Uncharacterized protein</fullName>
    </submittedName>
</protein>
<dbReference type="AlphaFoldDB" id="A0AA35IV58"/>
<keyword evidence="2" id="KW-0479">Metal-binding</keyword>
<evidence type="ECO:0000256" key="3">
    <source>
        <dbReference type="ARBA" id="ARBA00022833"/>
    </source>
</evidence>
<comment type="subcellular location">
    <subcellularLocation>
        <location evidence="1">Nucleus</location>
    </subcellularLocation>
</comment>